<proteinExistence type="predicted"/>
<accession>A0A1U7HRD2</accession>
<dbReference type="PANTHER" id="PTHR45947:SF3">
    <property type="entry name" value="SULFOQUINOVOSYL TRANSFERASE SQD2"/>
    <property type="match status" value="1"/>
</dbReference>
<gene>
    <name evidence="3" type="ORF">NIES593_03560</name>
</gene>
<protein>
    <submittedName>
        <fullName evidence="3">Glycosyl transferase family 1</fullName>
    </submittedName>
</protein>
<dbReference type="RefSeq" id="WP_073598267.1">
    <property type="nucleotide sequence ID" value="NZ_MRCB01000002.1"/>
</dbReference>
<name>A0A1U7HRD2_9CYAN</name>
<comment type="caution">
    <text evidence="3">The sequence shown here is derived from an EMBL/GenBank/DDBJ whole genome shotgun (WGS) entry which is preliminary data.</text>
</comment>
<keyword evidence="4" id="KW-1185">Reference proteome</keyword>
<feature type="domain" description="Glycosyltransferase subfamily 4-like N-terminal" evidence="2">
    <location>
        <begin position="14"/>
        <end position="192"/>
    </location>
</feature>
<dbReference type="Pfam" id="PF13439">
    <property type="entry name" value="Glyco_transf_4"/>
    <property type="match status" value="1"/>
</dbReference>
<evidence type="ECO:0000313" key="4">
    <source>
        <dbReference type="Proteomes" id="UP000186868"/>
    </source>
</evidence>
<organism evidence="3 4">
    <name type="scientific">Hydrococcus rivularis NIES-593</name>
    <dbReference type="NCBI Taxonomy" id="1921803"/>
    <lineage>
        <taxon>Bacteria</taxon>
        <taxon>Bacillati</taxon>
        <taxon>Cyanobacteriota</taxon>
        <taxon>Cyanophyceae</taxon>
        <taxon>Pleurocapsales</taxon>
        <taxon>Hydrococcaceae</taxon>
        <taxon>Hydrococcus</taxon>
    </lineage>
</organism>
<dbReference type="Proteomes" id="UP000186868">
    <property type="component" value="Unassembled WGS sequence"/>
</dbReference>
<sequence>MKIAIISSGFFPVVDGVTVTLINRIYRLSKDGHQVLLLCPDYSSLEKIYPNWRKYTGNILPGVKVINLPSNSLMGLNFERNVTKQSYQIVLEKLHEFQPDIIHVDEPERLFVGFLKTPGVDFAKKNHLPCISFFHTNFLEYGKDYFSTPAWLDIILKWIFQLPLAWIYNQYDATLVSSSITAQKLSRMGIKNVVRGSFLGIDLAQFNRDLRREQFFEDRYNISDIAQKVKLVFLGRLTPDKGWKFTINAWFEMANKVDFKNIAVIIAGDGSMRDEIAKQLGKLTPNLYFLGRIPHEDVPALLVNCDIHITTSEKETKGLTILEAFAAGIPAIAPRAGGISDSIQDGWNGFLYEPQNCDDFTKKLKQLIDDPNLRKIMGARGRDYIVEYSWDNAVKNLLQIWEEKIAARQQNNS</sequence>
<feature type="domain" description="Glycosyl transferase family 1" evidence="1">
    <location>
        <begin position="227"/>
        <end position="382"/>
    </location>
</feature>
<dbReference type="GO" id="GO:0016757">
    <property type="term" value="F:glycosyltransferase activity"/>
    <property type="evidence" value="ECO:0007669"/>
    <property type="project" value="InterPro"/>
</dbReference>
<dbReference type="AlphaFoldDB" id="A0A1U7HRD2"/>
<evidence type="ECO:0000313" key="3">
    <source>
        <dbReference type="EMBL" id="OKH26160.1"/>
    </source>
</evidence>
<dbReference type="Gene3D" id="3.40.50.2000">
    <property type="entry name" value="Glycogen Phosphorylase B"/>
    <property type="match status" value="2"/>
</dbReference>
<evidence type="ECO:0000259" key="2">
    <source>
        <dbReference type="Pfam" id="PF13439"/>
    </source>
</evidence>
<dbReference type="InterPro" id="IPR050194">
    <property type="entry name" value="Glycosyltransferase_grp1"/>
</dbReference>
<reference evidence="3 4" key="1">
    <citation type="submission" date="2016-11" db="EMBL/GenBank/DDBJ databases">
        <title>Draft Genome Sequences of Nine Cyanobacterial Strains from Diverse Habitats.</title>
        <authorList>
            <person name="Zhu T."/>
            <person name="Hou S."/>
            <person name="Lu X."/>
            <person name="Hess W.R."/>
        </authorList>
    </citation>
    <scope>NUCLEOTIDE SEQUENCE [LARGE SCALE GENOMIC DNA]</scope>
    <source>
        <strain evidence="3 4">NIES-593</strain>
    </source>
</reference>
<dbReference type="OrthoDB" id="9802525at2"/>
<dbReference type="InterPro" id="IPR001296">
    <property type="entry name" value="Glyco_trans_1"/>
</dbReference>
<dbReference type="SUPFAM" id="SSF53756">
    <property type="entry name" value="UDP-Glycosyltransferase/glycogen phosphorylase"/>
    <property type="match status" value="1"/>
</dbReference>
<keyword evidence="3" id="KW-0808">Transferase</keyword>
<dbReference type="PANTHER" id="PTHR45947">
    <property type="entry name" value="SULFOQUINOVOSYL TRANSFERASE SQD2"/>
    <property type="match status" value="1"/>
</dbReference>
<dbReference type="EMBL" id="MRCB01000002">
    <property type="protein sequence ID" value="OKH26160.1"/>
    <property type="molecule type" value="Genomic_DNA"/>
</dbReference>
<evidence type="ECO:0000259" key="1">
    <source>
        <dbReference type="Pfam" id="PF00534"/>
    </source>
</evidence>
<dbReference type="STRING" id="1921803.NIES593_03560"/>
<dbReference type="InterPro" id="IPR028098">
    <property type="entry name" value="Glyco_trans_4-like_N"/>
</dbReference>
<dbReference type="Pfam" id="PF00534">
    <property type="entry name" value="Glycos_transf_1"/>
    <property type="match status" value="1"/>
</dbReference>